<comment type="catalytic activity">
    <reaction evidence="18">
        <text>3-O-(beta-D-GlcA-(1-&gt;3)-beta-D-Gal-(1-&gt;3)-beta-D-Gal-(1-&gt;4)-beta-D-Xyl)-L-seryl-[protein] + UDP-N-acetyl-alpha-D-glucosamine = 3-O-(alpha-D-GlcNAc-(1-&gt;4)-beta-D-GlcA-(1-&gt;3)-beta-D-Gal-(1-&gt;3)-beta-D-Gal-(1-&gt;4)-beta-D-Xyl)-L-seryl-[protein] + UDP + H(+)</text>
        <dbReference type="Rhea" id="RHEA:16221"/>
        <dbReference type="Rhea" id="RHEA-COMP:12573"/>
        <dbReference type="Rhea" id="RHEA-COMP:12574"/>
        <dbReference type="ChEBI" id="CHEBI:15378"/>
        <dbReference type="ChEBI" id="CHEBI:57705"/>
        <dbReference type="ChEBI" id="CHEBI:58223"/>
        <dbReference type="ChEBI" id="CHEBI:132093"/>
        <dbReference type="ChEBI" id="CHEBI:132104"/>
        <dbReference type="EC" id="2.4.1.223"/>
    </reaction>
</comment>
<dbReference type="GO" id="GO:0046872">
    <property type="term" value="F:metal ion binding"/>
    <property type="evidence" value="ECO:0007669"/>
    <property type="project" value="UniProtKB-KW"/>
</dbReference>
<keyword evidence="9" id="KW-0479">Metal-binding</keyword>
<dbReference type="AlphaFoldDB" id="A0A9Q0RQ79"/>
<evidence type="ECO:0000313" key="23">
    <source>
        <dbReference type="EMBL" id="KAJ6224228.1"/>
    </source>
</evidence>
<keyword evidence="8 20" id="KW-0812">Transmembrane</keyword>
<dbReference type="OMA" id="KFMGSHT"/>
<reference evidence="23" key="1">
    <citation type="submission" date="2022-12" db="EMBL/GenBank/DDBJ databases">
        <title>Genome assemblies of Blomia tropicalis.</title>
        <authorList>
            <person name="Cui Y."/>
        </authorList>
    </citation>
    <scope>NUCLEOTIDE SEQUENCE</scope>
    <source>
        <tissue evidence="23">Adult mites</tissue>
    </source>
</reference>
<dbReference type="PANTHER" id="PTHR48261">
    <property type="entry name" value="ACETYLGLUCOSAMINYLTRANSFERASE"/>
    <property type="match status" value="1"/>
</dbReference>
<dbReference type="Pfam" id="PF03016">
    <property type="entry name" value="Exostosin_GT47"/>
    <property type="match status" value="1"/>
</dbReference>
<evidence type="ECO:0000256" key="6">
    <source>
        <dbReference type="ARBA" id="ARBA00022676"/>
    </source>
</evidence>
<keyword evidence="6" id="KW-0328">Glycosyltransferase</keyword>
<dbReference type="GO" id="GO:0005789">
    <property type="term" value="C:endoplasmic reticulum membrane"/>
    <property type="evidence" value="ECO:0007669"/>
    <property type="project" value="UniProtKB-SubCell"/>
</dbReference>
<evidence type="ECO:0000256" key="7">
    <source>
        <dbReference type="ARBA" id="ARBA00022679"/>
    </source>
</evidence>
<comment type="subcellular location">
    <subcellularLocation>
        <location evidence="3">Endoplasmic reticulum membrane</location>
        <topology evidence="3">Single-pass type II membrane protein</topology>
    </subcellularLocation>
    <subcellularLocation>
        <location evidence="2">Golgi apparatus</location>
    </subcellularLocation>
</comment>
<evidence type="ECO:0000256" key="18">
    <source>
        <dbReference type="ARBA" id="ARBA00050948"/>
    </source>
</evidence>
<evidence type="ECO:0000256" key="2">
    <source>
        <dbReference type="ARBA" id="ARBA00004555"/>
    </source>
</evidence>
<dbReference type="EMBL" id="JAPWDV010000001">
    <property type="protein sequence ID" value="KAJ6224228.1"/>
    <property type="molecule type" value="Genomic_DNA"/>
</dbReference>
<evidence type="ECO:0000256" key="15">
    <source>
        <dbReference type="ARBA" id="ARBA00023157"/>
    </source>
</evidence>
<evidence type="ECO:0000256" key="10">
    <source>
        <dbReference type="ARBA" id="ARBA00022824"/>
    </source>
</evidence>
<comment type="cofactor">
    <cofactor evidence="1">
        <name>Mn(2+)</name>
        <dbReference type="ChEBI" id="CHEBI:29035"/>
    </cofactor>
</comment>
<evidence type="ECO:0000256" key="19">
    <source>
        <dbReference type="ARBA" id="ARBA00066812"/>
    </source>
</evidence>
<keyword evidence="10" id="KW-0256">Endoplasmic reticulum</keyword>
<dbReference type="SUPFAM" id="SSF53448">
    <property type="entry name" value="Nucleotide-diphospho-sugar transferases"/>
    <property type="match status" value="1"/>
</dbReference>
<organism evidence="23 24">
    <name type="scientific">Blomia tropicalis</name>
    <name type="common">Mite</name>
    <dbReference type="NCBI Taxonomy" id="40697"/>
    <lineage>
        <taxon>Eukaryota</taxon>
        <taxon>Metazoa</taxon>
        <taxon>Ecdysozoa</taxon>
        <taxon>Arthropoda</taxon>
        <taxon>Chelicerata</taxon>
        <taxon>Arachnida</taxon>
        <taxon>Acari</taxon>
        <taxon>Acariformes</taxon>
        <taxon>Sarcoptiformes</taxon>
        <taxon>Astigmata</taxon>
        <taxon>Glycyphagoidea</taxon>
        <taxon>Echimyopodidae</taxon>
        <taxon>Blomia</taxon>
    </lineage>
</organism>
<evidence type="ECO:0000256" key="20">
    <source>
        <dbReference type="SAM" id="Phobius"/>
    </source>
</evidence>
<evidence type="ECO:0000256" key="17">
    <source>
        <dbReference type="ARBA" id="ARBA00023211"/>
    </source>
</evidence>
<dbReference type="Pfam" id="PF09258">
    <property type="entry name" value="Glyco_transf_64"/>
    <property type="match status" value="1"/>
</dbReference>
<evidence type="ECO:0000259" key="21">
    <source>
        <dbReference type="Pfam" id="PF03016"/>
    </source>
</evidence>
<comment type="similarity">
    <text evidence="5">Belongs to the glycosyltransferase 47 family.</text>
</comment>
<protein>
    <recommendedName>
        <fullName evidence="19">glucuronosyl-galactosyl-proteoglycan 4-alpha-N-acetylglucosaminyltransferase</fullName>
        <ecNumber evidence="19">2.4.1.223</ecNumber>
    </recommendedName>
</protein>
<feature type="transmembrane region" description="Helical" evidence="20">
    <location>
        <begin position="15"/>
        <end position="39"/>
    </location>
</feature>
<evidence type="ECO:0000256" key="16">
    <source>
        <dbReference type="ARBA" id="ARBA00023180"/>
    </source>
</evidence>
<proteinExistence type="inferred from homology"/>
<dbReference type="Gene3D" id="3.90.550.10">
    <property type="entry name" value="Spore Coat Polysaccharide Biosynthesis Protein SpsA, Chain A"/>
    <property type="match status" value="1"/>
</dbReference>
<name>A0A9Q0RQ79_BLOTA</name>
<evidence type="ECO:0000313" key="24">
    <source>
        <dbReference type="Proteomes" id="UP001142055"/>
    </source>
</evidence>
<dbReference type="InterPro" id="IPR029044">
    <property type="entry name" value="Nucleotide-diphossugar_trans"/>
</dbReference>
<evidence type="ECO:0000256" key="5">
    <source>
        <dbReference type="ARBA" id="ARBA00010271"/>
    </source>
</evidence>
<evidence type="ECO:0000256" key="1">
    <source>
        <dbReference type="ARBA" id="ARBA00001936"/>
    </source>
</evidence>
<dbReference type="InterPro" id="IPR015338">
    <property type="entry name" value="GT64_dom"/>
</dbReference>
<accession>A0A9Q0RQ79</accession>
<keyword evidence="16" id="KW-0325">Glycoprotein</keyword>
<feature type="domain" description="Glycosyl transferase 64" evidence="22">
    <location>
        <begin position="666"/>
        <end position="907"/>
    </location>
</feature>
<dbReference type="EC" id="2.4.1.223" evidence="19"/>
<dbReference type="FunFam" id="3.90.550.10:FF:000033">
    <property type="entry name" value="Exostosin-like glycosyltransferase 3"/>
    <property type="match status" value="1"/>
</dbReference>
<evidence type="ECO:0000256" key="14">
    <source>
        <dbReference type="ARBA" id="ARBA00023136"/>
    </source>
</evidence>
<dbReference type="PANTHER" id="PTHR48261:SF4">
    <property type="entry name" value="EXOSTOSIN LIKE GLYCOSYLTRANSFERASE 3"/>
    <property type="match status" value="1"/>
</dbReference>
<keyword evidence="24" id="KW-1185">Reference proteome</keyword>
<dbReference type="Proteomes" id="UP001142055">
    <property type="component" value="Chromosome 1"/>
</dbReference>
<dbReference type="GO" id="GO:0015012">
    <property type="term" value="P:heparan sulfate proteoglycan biosynthetic process"/>
    <property type="evidence" value="ECO:0007669"/>
    <property type="project" value="UniProtKB-ARBA"/>
</dbReference>
<evidence type="ECO:0000256" key="8">
    <source>
        <dbReference type="ARBA" id="ARBA00022692"/>
    </source>
</evidence>
<dbReference type="GO" id="GO:0005794">
    <property type="term" value="C:Golgi apparatus"/>
    <property type="evidence" value="ECO:0007669"/>
    <property type="project" value="UniProtKB-SubCell"/>
</dbReference>
<evidence type="ECO:0000259" key="22">
    <source>
        <dbReference type="Pfam" id="PF09258"/>
    </source>
</evidence>
<evidence type="ECO:0000256" key="12">
    <source>
        <dbReference type="ARBA" id="ARBA00022989"/>
    </source>
</evidence>
<keyword evidence="14 20" id="KW-0472">Membrane</keyword>
<dbReference type="InterPro" id="IPR004263">
    <property type="entry name" value="Exostosin"/>
</dbReference>
<keyword evidence="15" id="KW-1015">Disulfide bond</keyword>
<dbReference type="InterPro" id="IPR040911">
    <property type="entry name" value="Exostosin_GT47"/>
</dbReference>
<evidence type="ECO:0000256" key="4">
    <source>
        <dbReference type="ARBA" id="ARBA00005093"/>
    </source>
</evidence>
<keyword evidence="17" id="KW-0464">Manganese</keyword>
<keyword evidence="11" id="KW-0735">Signal-anchor</keyword>
<evidence type="ECO:0000256" key="11">
    <source>
        <dbReference type="ARBA" id="ARBA00022968"/>
    </source>
</evidence>
<feature type="domain" description="Exostosin GT47" evidence="21">
    <location>
        <begin position="202"/>
        <end position="497"/>
    </location>
</feature>
<dbReference type="GO" id="GO:0001888">
    <property type="term" value="F:glucuronyl-galactosyl-proteoglycan 4-alpha-N-acetylglucosaminyltransferase activity"/>
    <property type="evidence" value="ECO:0007669"/>
    <property type="project" value="UniProtKB-EC"/>
</dbReference>
<comment type="pathway">
    <text evidence="4">Glycan metabolism; heparan sulfate biosynthesis.</text>
</comment>
<gene>
    <name evidence="23" type="ORF">RDWZM_002773</name>
</gene>
<evidence type="ECO:0000256" key="3">
    <source>
        <dbReference type="ARBA" id="ARBA00004648"/>
    </source>
</evidence>
<evidence type="ECO:0000256" key="9">
    <source>
        <dbReference type="ARBA" id="ARBA00022723"/>
    </source>
</evidence>
<keyword evidence="7" id="KW-0808">Transferase</keyword>
<keyword evidence="12 20" id="KW-1133">Transmembrane helix</keyword>
<evidence type="ECO:0000256" key="13">
    <source>
        <dbReference type="ARBA" id="ARBA00023034"/>
    </source>
</evidence>
<keyword evidence="13" id="KW-0333">Golgi apparatus</keyword>
<sequence length="922" mass="107691">MESCFTRFGVSMRRLFFLILIALLFVVLLNFGTSFYLIFTGFNGNVVSTIHYRDTPEVQDELNKYNLDNIDANELISRVQELLAIRVSVLKELRQFERNRSYVIKQINERNDELKTIKAQIIRKSNELDRVQLHIKQAELARKEAREWVDSLIEPPLNILPKHAQESPSIQHSNDVSIDRTSNRHCQMYNCFDYSRCSLFSTFYVFIYNIEGHNNNNNHLVQQETIDEILSKHFNGNVHVTKNPKIACIYMVIIDDHFPYLNDHNRFKHYLYSLPYWGGDGRNHVIVNLNKLNLRHVGIEPMKAMLFQTNFIVFDFRVTYDLIIPNVNQIYYLSKNLDQFAPRLSPARRKYFISYLGTIHSSTVQNDQRVTIKQNLLNLVSKHTKAAHNEFLLDFDCDEKTKRLCENQTLILLDSTFTLILPSAWPKDQLIDSSYGLNNSIFDDQISERFLNALSTGSIPVLIGGDYVRLPFEEIIDWNRAMIRIPISRTTEFYVVLKTFTDSDIIEMRRFGSFIFRNYFSNVENFVNTLFAFLRSVRLKIPAPPIINEQSSFYYNRKELNQNESSISYARVSSYDEIVGPLEPPISSLNFNRNYTISFTKQYESWNEEFHSPLYTYPSLPVDPVLPSESKFIGSSYGFRPIGAGAGGSGREYSEALGGNYIHEQFTIVILTYEREGILLSALQRLKDLPYLNKVIVVWNSPHPPNESIKWPDIGVEIVVIKSKRNSLNNRFLPFDEIKTDAILSLDDDVSFRHDEIVFAFKTWRQARDVIVGFPARYHAWDSANSNWLYNSNYTCEFSMILTGAAFFHKYYAYMYTYSMPVAIRDKVDEFVNCEDIAMNFLVSHISRKPPIKVTSRWTFRCQDCLSSLSEDDLHYQRRHKCLNYFASVYGYMPLLLTQFRADSVLFKTRIPHDKQKCFKYI</sequence>
<comment type="caution">
    <text evidence="23">The sequence shown here is derived from an EMBL/GenBank/DDBJ whole genome shotgun (WGS) entry which is preliminary data.</text>
</comment>